<dbReference type="GO" id="GO:0005524">
    <property type="term" value="F:ATP binding"/>
    <property type="evidence" value="ECO:0007669"/>
    <property type="project" value="UniProtKB-KW"/>
</dbReference>
<dbReference type="AlphaFoldDB" id="D6Z1E6"/>
<keyword evidence="2" id="KW-0067">ATP-binding</keyword>
<evidence type="ECO:0000313" key="5">
    <source>
        <dbReference type="Proteomes" id="UP000001508"/>
    </source>
</evidence>
<dbReference type="InterPro" id="IPR020536">
    <property type="entry name" value="ThiI_AANH"/>
</dbReference>
<dbReference type="Pfam" id="PF02568">
    <property type="entry name" value="ThiI"/>
    <property type="match status" value="1"/>
</dbReference>
<accession>D6Z1E6</accession>
<dbReference type="HOGENOM" id="CLU_053822_0_0_7"/>
<dbReference type="InterPro" id="IPR014729">
    <property type="entry name" value="Rossmann-like_a/b/a_fold"/>
</dbReference>
<reference evidence="5" key="1">
    <citation type="submission" date="2010-02" db="EMBL/GenBank/DDBJ databases">
        <title>Complete sequence of Desulfurivibrio alkaliphilus AHT2.</title>
        <authorList>
            <consortium name="US DOE Joint Genome Institute"/>
            <person name="Pitluck S."/>
            <person name="Chertkov O."/>
            <person name="Detter J.C."/>
            <person name="Han C."/>
            <person name="Tapia R."/>
            <person name="Larimer F."/>
            <person name="Land M."/>
            <person name="Hauser L."/>
            <person name="Kyrpides N."/>
            <person name="Mikhailova N."/>
            <person name="Sorokin D.Y."/>
            <person name="Muyzer G."/>
            <person name="Woyke T."/>
        </authorList>
    </citation>
    <scope>NUCLEOTIDE SEQUENCE [LARGE SCALE GENOMIC DNA]</scope>
    <source>
        <strain evidence="5">DSM 19089 / UNIQEM U267 / AHT2</strain>
    </source>
</reference>
<organism evidence="4 5">
    <name type="scientific">Desulfurivibrio alkaliphilus (strain DSM 19089 / UNIQEM U267 / AHT2)</name>
    <dbReference type="NCBI Taxonomy" id="589865"/>
    <lineage>
        <taxon>Bacteria</taxon>
        <taxon>Pseudomonadati</taxon>
        <taxon>Thermodesulfobacteriota</taxon>
        <taxon>Desulfobulbia</taxon>
        <taxon>Desulfobulbales</taxon>
        <taxon>Desulfobulbaceae</taxon>
        <taxon>Desulfurivibrio</taxon>
    </lineage>
</organism>
<dbReference type="eggNOG" id="COG0301">
    <property type="taxonomic scope" value="Bacteria"/>
</dbReference>
<dbReference type="STRING" id="589865.DaAHT2_0697"/>
<feature type="domain" description="Thil AANH" evidence="3">
    <location>
        <begin position="3"/>
        <end position="147"/>
    </location>
</feature>
<keyword evidence="1" id="KW-0547">Nucleotide-binding</keyword>
<name>D6Z1E6_DESAT</name>
<sequence length="360" mass="40093">MTTALALYSGGLDSTLACRVIMEQNIRVLAVKFISPFFGADLLQYPEQYRQMVRRKYGIEVILRDLTEPYLQMLAAPAHGYGKNFNPCVDCKIMLMGEARRMLAEVGAEFLISGEVLGQRPMSQRRDTLRVIERDSGCADLLLRPLCARNLPPTKPEREGLVDREKLYDFKGRSRTPQMQLAARFGIDDYESPGGGCVLTDPNLAERIRGHYAETAAEGRPVRAEDILLLLSGRIFKLPGGSILALGRTEAGNQRVLSRRIHGDWLLQLRDHPGPQAVLRPPAGSLPNGETERQINAEKAAAAPLAADLQRAVALVLRYAGKAVRQQGRAVVELCRDREEPVMALETAPARDEEFIPWRR</sequence>
<dbReference type="OrthoDB" id="9781887at2"/>
<evidence type="ECO:0000259" key="3">
    <source>
        <dbReference type="Pfam" id="PF02568"/>
    </source>
</evidence>
<dbReference type="EMBL" id="CP001940">
    <property type="protein sequence ID" value="ADH85401.1"/>
    <property type="molecule type" value="Genomic_DNA"/>
</dbReference>
<evidence type="ECO:0000313" key="4">
    <source>
        <dbReference type="EMBL" id="ADH85401.1"/>
    </source>
</evidence>
<gene>
    <name evidence="4" type="ordered locus">DaAHT2_0697</name>
</gene>
<dbReference type="KEGG" id="dak:DaAHT2_0697"/>
<dbReference type="RefSeq" id="WP_013162931.1">
    <property type="nucleotide sequence ID" value="NC_014216.1"/>
</dbReference>
<evidence type="ECO:0000256" key="1">
    <source>
        <dbReference type="ARBA" id="ARBA00022741"/>
    </source>
</evidence>
<keyword evidence="5" id="KW-1185">Reference proteome</keyword>
<evidence type="ECO:0000256" key="2">
    <source>
        <dbReference type="ARBA" id="ARBA00022840"/>
    </source>
</evidence>
<dbReference type="InParanoid" id="D6Z1E6"/>
<dbReference type="GO" id="GO:0004810">
    <property type="term" value="F:CCA tRNA nucleotidyltransferase activity"/>
    <property type="evidence" value="ECO:0007669"/>
    <property type="project" value="InterPro"/>
</dbReference>
<protein>
    <recommendedName>
        <fullName evidence="3">Thil AANH domain-containing protein</fullName>
    </recommendedName>
</protein>
<dbReference type="Gene3D" id="3.40.50.620">
    <property type="entry name" value="HUPs"/>
    <property type="match status" value="1"/>
</dbReference>
<proteinExistence type="predicted"/>
<dbReference type="Proteomes" id="UP000001508">
    <property type="component" value="Chromosome"/>
</dbReference>
<dbReference type="SUPFAM" id="SSF52402">
    <property type="entry name" value="Adenine nucleotide alpha hydrolases-like"/>
    <property type="match status" value="1"/>
</dbReference>